<reference evidence="4 5" key="1">
    <citation type="submission" date="2007-04" db="EMBL/GenBank/DDBJ databases">
        <authorList>
            <person name="Fulton L."/>
            <person name="Clifton S."/>
            <person name="Fulton B."/>
            <person name="Xu J."/>
            <person name="Minx P."/>
            <person name="Pepin K.H."/>
            <person name="Johnson M."/>
            <person name="Thiruvilangam P."/>
            <person name="Bhonagiri V."/>
            <person name="Nash W.E."/>
            <person name="Mardis E.R."/>
            <person name="Wilson R.K."/>
        </authorList>
    </citation>
    <scope>NUCLEOTIDE SEQUENCE [LARGE SCALE GENOMIC DNA]</scope>
    <source>
        <strain evidence="4 5">ATCC 29149</strain>
    </source>
</reference>
<keyword evidence="1" id="KW-0378">Hydrolase</keyword>
<dbReference type="AlphaFoldDB" id="A7B4H8"/>
<keyword evidence="2" id="KW-0326">Glycosidase</keyword>
<organism evidence="4 5">
    <name type="scientific">Mediterraneibacter gnavus (strain ATCC 29149 / DSM 114966 / JCM 6515 / VPI C7-9)</name>
    <name type="common">Ruminococcus gnavus</name>
    <dbReference type="NCBI Taxonomy" id="411470"/>
    <lineage>
        <taxon>Bacteria</taxon>
        <taxon>Bacillati</taxon>
        <taxon>Bacillota</taxon>
        <taxon>Clostridia</taxon>
        <taxon>Lachnospirales</taxon>
        <taxon>Lachnospiraceae</taxon>
        <taxon>Mediterraneibacter</taxon>
    </lineage>
</organism>
<accession>A7B4H8</accession>
<dbReference type="SUPFAM" id="SSF53590">
    <property type="entry name" value="Nucleoside hydrolase"/>
    <property type="match status" value="1"/>
</dbReference>
<dbReference type="Pfam" id="PF01156">
    <property type="entry name" value="IU_nuc_hydro"/>
    <property type="match status" value="1"/>
</dbReference>
<dbReference type="InterPro" id="IPR001910">
    <property type="entry name" value="Inosine/uridine_hydrolase_dom"/>
</dbReference>
<dbReference type="InterPro" id="IPR023186">
    <property type="entry name" value="IUNH"/>
</dbReference>
<evidence type="ECO:0000313" key="5">
    <source>
        <dbReference type="Proteomes" id="UP000004410"/>
    </source>
</evidence>
<dbReference type="InterPro" id="IPR036452">
    <property type="entry name" value="Ribo_hydro-like"/>
</dbReference>
<evidence type="ECO:0000313" key="4">
    <source>
        <dbReference type="EMBL" id="EDN77255.1"/>
    </source>
</evidence>
<dbReference type="PANTHER" id="PTHR12304:SF4">
    <property type="entry name" value="URIDINE NUCLEOSIDASE"/>
    <property type="match status" value="1"/>
</dbReference>
<evidence type="ECO:0000256" key="1">
    <source>
        <dbReference type="ARBA" id="ARBA00022801"/>
    </source>
</evidence>
<dbReference type="EMBL" id="AAYG02000018">
    <property type="protein sequence ID" value="EDN77255.1"/>
    <property type="molecule type" value="Genomic_DNA"/>
</dbReference>
<dbReference type="eggNOG" id="COG1957">
    <property type="taxonomic scope" value="Bacteria"/>
</dbReference>
<sequence length="114" mass="12592">MNAKKVIIDCDPGIDDALALMLALRSPELEILGITVVSGNVPAKKRRVKCAKSSALDEPTGHSCLSWRRTAACPSLCGCYGYPRGRRSRRISLPRNHRWNNQYGWCGLSCPYTA</sequence>
<dbReference type="GO" id="GO:0006152">
    <property type="term" value="P:purine nucleoside catabolic process"/>
    <property type="evidence" value="ECO:0007669"/>
    <property type="project" value="TreeGrafter"/>
</dbReference>
<dbReference type="PANTHER" id="PTHR12304">
    <property type="entry name" value="INOSINE-URIDINE PREFERRING NUCLEOSIDE HYDROLASE"/>
    <property type="match status" value="1"/>
</dbReference>
<evidence type="ECO:0000259" key="3">
    <source>
        <dbReference type="Pfam" id="PF01156"/>
    </source>
</evidence>
<dbReference type="GO" id="GO:0005829">
    <property type="term" value="C:cytosol"/>
    <property type="evidence" value="ECO:0007669"/>
    <property type="project" value="TreeGrafter"/>
</dbReference>
<name>A7B4H8_MEDG7</name>
<comment type="caution">
    <text evidence="4">The sequence shown here is derived from an EMBL/GenBank/DDBJ whole genome shotgun (WGS) entry which is preliminary data.</text>
</comment>
<dbReference type="GO" id="GO:0008477">
    <property type="term" value="F:purine nucleosidase activity"/>
    <property type="evidence" value="ECO:0007669"/>
    <property type="project" value="TreeGrafter"/>
</dbReference>
<dbReference type="PaxDb" id="411470-RUMGNA_02462"/>
<dbReference type="Gene3D" id="3.90.245.10">
    <property type="entry name" value="Ribonucleoside hydrolase-like"/>
    <property type="match status" value="1"/>
</dbReference>
<gene>
    <name evidence="4" type="ORF">RUMGNA_02462</name>
</gene>
<feature type="domain" description="Inosine/uridine-preferring nucleoside hydrolase" evidence="3">
    <location>
        <begin position="6"/>
        <end position="45"/>
    </location>
</feature>
<reference evidence="4 5" key="2">
    <citation type="submission" date="2007-06" db="EMBL/GenBank/DDBJ databases">
        <title>Draft genome sequence of Ruminococcus gnavus (ATCC 29149).</title>
        <authorList>
            <person name="Sudarsanam P."/>
            <person name="Ley R."/>
            <person name="Guruge J."/>
            <person name="Turnbaugh P.J."/>
            <person name="Mahowald M."/>
            <person name="Liep D."/>
            <person name="Gordon J."/>
        </authorList>
    </citation>
    <scope>NUCLEOTIDE SEQUENCE [LARGE SCALE GENOMIC DNA]</scope>
    <source>
        <strain evidence="4 5">ATCC 29149</strain>
    </source>
</reference>
<evidence type="ECO:0000256" key="2">
    <source>
        <dbReference type="ARBA" id="ARBA00023295"/>
    </source>
</evidence>
<protein>
    <recommendedName>
        <fullName evidence="3">Inosine/uridine-preferring nucleoside hydrolase domain-containing protein</fullName>
    </recommendedName>
</protein>
<dbReference type="Proteomes" id="UP000004410">
    <property type="component" value="Unassembled WGS sequence"/>
</dbReference>
<proteinExistence type="predicted"/>